<protein>
    <submittedName>
        <fullName evidence="2">RHS repeat-associated core domain-containing protein</fullName>
    </submittedName>
</protein>
<dbReference type="PANTHER" id="PTHR32305">
    <property type="match status" value="1"/>
</dbReference>
<dbReference type="Proteomes" id="UP001597338">
    <property type="component" value="Unassembled WGS sequence"/>
</dbReference>
<keyword evidence="3" id="KW-1185">Reference proteome</keyword>
<dbReference type="PANTHER" id="PTHR32305:SF17">
    <property type="entry name" value="TRNA NUCLEASE WAPA"/>
    <property type="match status" value="1"/>
</dbReference>
<evidence type="ECO:0000313" key="3">
    <source>
        <dbReference type="Proteomes" id="UP001597338"/>
    </source>
</evidence>
<reference evidence="3" key="1">
    <citation type="journal article" date="2019" name="Int. J. Syst. Evol. Microbiol.">
        <title>The Global Catalogue of Microorganisms (GCM) 10K type strain sequencing project: providing services to taxonomists for standard genome sequencing and annotation.</title>
        <authorList>
            <consortium name="The Broad Institute Genomics Platform"/>
            <consortium name="The Broad Institute Genome Sequencing Center for Infectious Disease"/>
            <person name="Wu L."/>
            <person name="Ma J."/>
        </authorList>
    </citation>
    <scope>NUCLEOTIDE SEQUENCE [LARGE SCALE GENOMIC DNA]</scope>
    <source>
        <strain evidence="3">CCM 7043</strain>
    </source>
</reference>
<dbReference type="RefSeq" id="WP_377198431.1">
    <property type="nucleotide sequence ID" value="NZ_JBHUHF010000001.1"/>
</dbReference>
<proteinExistence type="predicted"/>
<sequence length="321" mass="33387">MANVVTRRYLDPFGAERGSAAGVAPDDAGGSGWVGDHGFLDKPTDATGLTAVGARMYDAVLGRFISVDPIMDLTDPQQWNAYSYSGNNPTTYSDPTGLREICETGWTCDYGGDGEIVEADPVKERKKPIAPPVGGRDEGFEPSTELEAPGIPEAQDAVEEAKELADEYIPEDVKQQTGWRWAIWDAWQNASKDAGRGLMALNIVGAAMAWTEYCGEGLECLSSERGFWLATVQAGNETAMAYIYGFAGAGLGAGTAALAGAALGSLGFPGPGTIVGGAGGLAFGGAIGGAIGSGVGVSAARIQNKNLEDVWYGGRYRKAAK</sequence>
<gene>
    <name evidence="2" type="ORF">ACFSL2_13940</name>
</gene>
<dbReference type="EMBL" id="JBHUHF010000001">
    <property type="protein sequence ID" value="MFD2026612.1"/>
    <property type="molecule type" value="Genomic_DNA"/>
</dbReference>
<evidence type="ECO:0000256" key="1">
    <source>
        <dbReference type="SAM" id="MobiDB-lite"/>
    </source>
</evidence>
<name>A0ABW4VAW5_9MICO</name>
<feature type="region of interest" description="Disordered" evidence="1">
    <location>
        <begin position="126"/>
        <end position="147"/>
    </location>
</feature>
<comment type="caution">
    <text evidence="2">The sequence shown here is derived from an EMBL/GenBank/DDBJ whole genome shotgun (WGS) entry which is preliminary data.</text>
</comment>
<dbReference type="NCBIfam" id="TIGR03696">
    <property type="entry name" value="Rhs_assc_core"/>
    <property type="match status" value="1"/>
</dbReference>
<dbReference type="InterPro" id="IPR050708">
    <property type="entry name" value="T6SS_VgrG/RHS"/>
</dbReference>
<organism evidence="2 3">
    <name type="scientific">Promicromonospora aerolata</name>
    <dbReference type="NCBI Taxonomy" id="195749"/>
    <lineage>
        <taxon>Bacteria</taxon>
        <taxon>Bacillati</taxon>
        <taxon>Actinomycetota</taxon>
        <taxon>Actinomycetes</taxon>
        <taxon>Micrococcales</taxon>
        <taxon>Promicromonosporaceae</taxon>
        <taxon>Promicromonospora</taxon>
    </lineage>
</organism>
<dbReference type="Gene3D" id="2.180.10.10">
    <property type="entry name" value="RHS repeat-associated core"/>
    <property type="match status" value="1"/>
</dbReference>
<accession>A0ABW4VAW5</accession>
<evidence type="ECO:0000313" key="2">
    <source>
        <dbReference type="EMBL" id="MFD2026612.1"/>
    </source>
</evidence>
<dbReference type="InterPro" id="IPR022385">
    <property type="entry name" value="Rhs_assc_core"/>
</dbReference>